<dbReference type="InterPro" id="IPR023895">
    <property type="entry name" value="Thiopep_bacteriocin_prcur"/>
</dbReference>
<evidence type="ECO:0000313" key="2">
    <source>
        <dbReference type="Proteomes" id="UP000003672"/>
    </source>
</evidence>
<evidence type="ECO:0000313" key="1">
    <source>
        <dbReference type="EMBL" id="EFJ68961.1"/>
    </source>
</evidence>
<dbReference type="Proteomes" id="UP000003672">
    <property type="component" value="Unassembled WGS sequence"/>
</dbReference>
<protein>
    <submittedName>
        <fullName evidence="1">Thiazolylpeptide-type bacteriocin</fullName>
    </submittedName>
</protein>
<comment type="caution">
    <text evidence="1">The sequence shown here is derived from an EMBL/GenBank/DDBJ whole genome shotgun (WGS) entry which is preliminary data.</text>
</comment>
<sequence>MKGGVKMKDLFDIDEKSLENLDLGDFKILDSEDLSEKDEKSILGASCTTCTCCCSCCA</sequence>
<dbReference type="NCBIfam" id="NF033401">
    <property type="entry name" value="thiazolyl_BerA"/>
    <property type="match status" value="1"/>
</dbReference>
<dbReference type="NCBIfam" id="TIGR03892">
    <property type="entry name" value="thiopep_precurs"/>
    <property type="match status" value="1"/>
</dbReference>
<dbReference type="AlphaFoldDB" id="A0AA86ZXM4"/>
<gene>
    <name evidence="1" type="primary">frr2</name>
    <name evidence="1" type="ORF">HMPREF0514_11728</name>
</gene>
<dbReference type="EMBL" id="ACGO02000004">
    <property type="protein sequence ID" value="EFJ68961.1"/>
    <property type="molecule type" value="Genomic_DNA"/>
</dbReference>
<name>A0AA86ZXM4_9LACO</name>
<organism evidence="1 2">
    <name type="scientific">Lactobacillus paragasseri JV-V03</name>
    <dbReference type="NCBI Taxonomy" id="525326"/>
    <lineage>
        <taxon>Bacteria</taxon>
        <taxon>Bacillati</taxon>
        <taxon>Bacillota</taxon>
        <taxon>Bacilli</taxon>
        <taxon>Lactobacillales</taxon>
        <taxon>Lactobacillaceae</taxon>
        <taxon>Lactobacillus</taxon>
    </lineage>
</organism>
<proteinExistence type="predicted"/>
<reference evidence="1 2" key="1">
    <citation type="submission" date="2010-06" db="EMBL/GenBank/DDBJ databases">
        <authorList>
            <person name="Muzny D."/>
            <person name="Qin X."/>
            <person name="Buhay C."/>
            <person name="Dugan-Rocha S."/>
            <person name="Ding Y."/>
            <person name="Chen G."/>
            <person name="Hawes A."/>
            <person name="Holder M."/>
            <person name="Jhangiani S."/>
            <person name="Johnson A."/>
            <person name="Khan Z."/>
            <person name="Li Z."/>
            <person name="Liu W."/>
            <person name="Liu X."/>
            <person name="Perez L."/>
            <person name="Shen H."/>
            <person name="Wang Q."/>
            <person name="Watt J."/>
            <person name="Xi L."/>
            <person name="Xin Y."/>
            <person name="Zhou J."/>
            <person name="Deng J."/>
            <person name="Jiang H."/>
            <person name="Liu Y."/>
            <person name="Qu J."/>
            <person name="Song X.-Z."/>
            <person name="Zhang L."/>
            <person name="Villasana D."/>
            <person name="Johnson A."/>
            <person name="Liu J."/>
            <person name="Liyanage D."/>
            <person name="Lorensuhewa L."/>
            <person name="Robinson T."/>
            <person name="Song A."/>
            <person name="Song B.-B."/>
            <person name="Dinh H."/>
            <person name="Thornton R."/>
            <person name="Coyle M."/>
            <person name="Francisco L."/>
            <person name="Jackson L."/>
            <person name="Javaid M."/>
            <person name="Korchina V."/>
            <person name="Kovar C."/>
            <person name="Mata R."/>
            <person name="Mathew T."/>
            <person name="Ngo R."/>
            <person name="Nguyen L."/>
            <person name="Nguyen N."/>
            <person name="Okwuonu G."/>
            <person name="Ongeri F."/>
            <person name="Pham C."/>
            <person name="Simmons D."/>
            <person name="Wilczek-Boney K."/>
            <person name="Hale W."/>
            <person name="Jakkamsetti A."/>
            <person name="Pham P."/>
            <person name="Ruth R."/>
            <person name="San Lucas F."/>
            <person name="Warren J."/>
            <person name="Zhang J."/>
            <person name="Zhao Z."/>
            <person name="Zhou C."/>
            <person name="Zhu D."/>
            <person name="Lee S."/>
            <person name="Bess C."/>
            <person name="Blankenburg K."/>
            <person name="Forbes L."/>
            <person name="Fu Q."/>
            <person name="Gubbala S."/>
            <person name="Hirani K."/>
            <person name="Jayaseelan J.C."/>
            <person name="Lara F."/>
            <person name="Munidasa M."/>
            <person name="Palculict T."/>
            <person name="Patil S."/>
            <person name="Pu L.-L."/>
            <person name="Saada N."/>
            <person name="Tang L."/>
            <person name="Weissenberger G."/>
            <person name="Zhu Y."/>
            <person name="Hemphill L."/>
            <person name="Shang Y."/>
            <person name="Youmans B."/>
            <person name="Ayvaz T."/>
            <person name="Ross M."/>
            <person name="Santibanez J."/>
            <person name="Aqrawi P."/>
            <person name="Gross S."/>
            <person name="Joshi V."/>
            <person name="Fowler G."/>
            <person name="Nazareth L."/>
            <person name="Reid J."/>
            <person name="Worley K."/>
            <person name="Petrosino J."/>
            <person name="Highlander S."/>
            <person name="Gibbs R."/>
        </authorList>
    </citation>
    <scope>NUCLEOTIDE SEQUENCE [LARGE SCALE GENOMIC DNA]</scope>
    <source>
        <strain evidence="1 2">JV-V03</strain>
    </source>
</reference>
<accession>A0AA86ZXM4</accession>